<evidence type="ECO:0000313" key="2">
    <source>
        <dbReference type="Proteomes" id="UP000050961"/>
    </source>
</evidence>
<dbReference type="EMBL" id="AYZF01000008">
    <property type="protein sequence ID" value="KRN06720.1"/>
    <property type="molecule type" value="Genomic_DNA"/>
</dbReference>
<comment type="caution">
    <text evidence="1">The sequence shown here is derived from an EMBL/GenBank/DDBJ whole genome shotgun (WGS) entry which is preliminary data.</text>
</comment>
<dbReference type="AlphaFoldDB" id="A0A023CYT9"/>
<protein>
    <submittedName>
        <fullName evidence="1">Uncharacterized protein</fullName>
    </submittedName>
</protein>
<organism evidence="1 2">
    <name type="scientific">Liquorilactobacillus sucicola DSM 21376 = JCM 15457</name>
    <dbReference type="NCBI Taxonomy" id="1423806"/>
    <lineage>
        <taxon>Bacteria</taxon>
        <taxon>Bacillati</taxon>
        <taxon>Bacillota</taxon>
        <taxon>Bacilli</taxon>
        <taxon>Lactobacillales</taxon>
        <taxon>Lactobacillaceae</taxon>
        <taxon>Liquorilactobacillus</taxon>
    </lineage>
</organism>
<name>A0A023CYT9_9LACO</name>
<dbReference type="RefSeq" id="WP_034989393.1">
    <property type="nucleotide sequence ID" value="NZ_AYZF01000008.1"/>
</dbReference>
<gene>
    <name evidence="1" type="ORF">FD15_GL000274</name>
</gene>
<dbReference type="OrthoDB" id="2293953at2"/>
<dbReference type="STRING" id="1423806.FD15_GL000274"/>
<accession>A0A023CYT9</accession>
<reference evidence="1 2" key="1">
    <citation type="journal article" date="2015" name="Genome Announc.">
        <title>Expanding the biotechnology potential of lactobacilli through comparative genomics of 213 strains and associated genera.</title>
        <authorList>
            <person name="Sun Z."/>
            <person name="Harris H.M."/>
            <person name="McCann A."/>
            <person name="Guo C."/>
            <person name="Argimon S."/>
            <person name="Zhang W."/>
            <person name="Yang X."/>
            <person name="Jeffery I.B."/>
            <person name="Cooney J.C."/>
            <person name="Kagawa T.F."/>
            <person name="Liu W."/>
            <person name="Song Y."/>
            <person name="Salvetti E."/>
            <person name="Wrobel A."/>
            <person name="Rasinkangas P."/>
            <person name="Parkhill J."/>
            <person name="Rea M.C."/>
            <person name="O'Sullivan O."/>
            <person name="Ritari J."/>
            <person name="Douillard F.P."/>
            <person name="Paul Ross R."/>
            <person name="Yang R."/>
            <person name="Briner A.E."/>
            <person name="Felis G.E."/>
            <person name="de Vos W.M."/>
            <person name="Barrangou R."/>
            <person name="Klaenhammer T.R."/>
            <person name="Caufield P.W."/>
            <person name="Cui Y."/>
            <person name="Zhang H."/>
            <person name="O'Toole P.W."/>
        </authorList>
    </citation>
    <scope>NUCLEOTIDE SEQUENCE [LARGE SCALE GENOMIC DNA]</scope>
    <source>
        <strain evidence="1 2">DSM 21376</strain>
    </source>
</reference>
<dbReference type="Proteomes" id="UP000050961">
    <property type="component" value="Unassembled WGS sequence"/>
</dbReference>
<evidence type="ECO:0000313" key="1">
    <source>
        <dbReference type="EMBL" id="KRN06720.1"/>
    </source>
</evidence>
<keyword evidence="2" id="KW-1185">Reference proteome</keyword>
<dbReference type="PATRIC" id="fig|1423806.3.peg.280"/>
<proteinExistence type="predicted"/>
<sequence length="105" mass="12277">MRFFTLLELKEQALRIQKRYKIQLLSAIKGRARLSSPYWKGNDLLLNDLSNYLETIDEIKSVHTTPLIGTITIQYLIPKEFPLDRILEIEKAVDAIHRKRGVLNE</sequence>
<dbReference type="Pfam" id="PF19991">
    <property type="entry name" value="HMA_2"/>
    <property type="match status" value="1"/>
</dbReference>